<proteinExistence type="predicted"/>
<accession>A0A8T0YPY1</accession>
<feature type="region of interest" description="Disordered" evidence="1">
    <location>
        <begin position="1"/>
        <end position="179"/>
    </location>
</feature>
<dbReference type="EMBL" id="RCMG01000523">
    <property type="protein sequence ID" value="KAG2852723.1"/>
    <property type="molecule type" value="Genomic_DNA"/>
</dbReference>
<dbReference type="Proteomes" id="UP000735874">
    <property type="component" value="Unassembled WGS sequence"/>
</dbReference>
<evidence type="ECO:0000313" key="3">
    <source>
        <dbReference type="EMBL" id="KAG2924129.1"/>
    </source>
</evidence>
<dbReference type="EMBL" id="RCMK01000516">
    <property type="protein sequence ID" value="KAG2924139.1"/>
    <property type="molecule type" value="Genomic_DNA"/>
</dbReference>
<organism evidence="2 5">
    <name type="scientific">Phytophthora cactorum</name>
    <dbReference type="NCBI Taxonomy" id="29920"/>
    <lineage>
        <taxon>Eukaryota</taxon>
        <taxon>Sar</taxon>
        <taxon>Stramenopiles</taxon>
        <taxon>Oomycota</taxon>
        <taxon>Peronosporomycetes</taxon>
        <taxon>Peronosporales</taxon>
        <taxon>Peronosporaceae</taxon>
        <taxon>Phytophthora</taxon>
    </lineage>
</organism>
<dbReference type="EMBL" id="RCMK01000516">
    <property type="protein sequence ID" value="KAG2924129.1"/>
    <property type="molecule type" value="Genomic_DNA"/>
</dbReference>
<dbReference type="VEuPathDB" id="FungiDB:PC110_g22138"/>
<protein>
    <submittedName>
        <fullName evidence="2">Uncharacterized protein</fullName>
    </submittedName>
</protein>
<reference evidence="2" key="1">
    <citation type="submission" date="2018-10" db="EMBL/GenBank/DDBJ databases">
        <title>Effector identification in a new, highly contiguous assembly of the strawberry crown rot pathogen Phytophthora cactorum.</title>
        <authorList>
            <person name="Armitage A.D."/>
            <person name="Nellist C.F."/>
            <person name="Bates H."/>
            <person name="Vickerstaff R.J."/>
            <person name="Harrison R.J."/>
        </authorList>
    </citation>
    <scope>NUCLEOTIDE SEQUENCE</scope>
    <source>
        <strain evidence="2">15-7</strain>
        <strain evidence="3">4040</strain>
    </source>
</reference>
<evidence type="ECO:0000313" key="4">
    <source>
        <dbReference type="EMBL" id="KAG2924139.1"/>
    </source>
</evidence>
<gene>
    <name evidence="2" type="ORF">PC113_g14783</name>
    <name evidence="4" type="ORF">PC117_g15455</name>
    <name evidence="3" type="ORF">PC117_g15466</name>
</gene>
<sequence>MASRKRKYASIEEIEEAHQSPDEEESAGDRKRRKNRLNSDLYRFRQRSAQVDGNERVGGNVQVRGSNGPPRSLIEQLLSSEVAPPAETAPVRVRETLHDPSADNVEQQAIAGPDKLQRQRRKRQAEQAQRRRAAMSASQQKQTERQRARRAQQSERDRDRTEQESAEQVKHRKNAKEYESAIVFGTSDDWKKKPKKKRKRAKSAIAFFSCRTAPGCHRKNVKRGDGKIVFVIKKVEP</sequence>
<dbReference type="AlphaFoldDB" id="A0A8T0YPY1"/>
<feature type="compositionally biased region" description="Basic and acidic residues" evidence="1">
    <location>
        <begin position="92"/>
        <end position="101"/>
    </location>
</feature>
<feature type="compositionally biased region" description="Basic and acidic residues" evidence="1">
    <location>
        <begin position="142"/>
        <end position="179"/>
    </location>
</feature>
<dbReference type="Proteomes" id="UP000736787">
    <property type="component" value="Unassembled WGS sequence"/>
</dbReference>
<evidence type="ECO:0000313" key="2">
    <source>
        <dbReference type="EMBL" id="KAG2852723.1"/>
    </source>
</evidence>
<evidence type="ECO:0000313" key="5">
    <source>
        <dbReference type="Proteomes" id="UP000735874"/>
    </source>
</evidence>
<evidence type="ECO:0000256" key="1">
    <source>
        <dbReference type="SAM" id="MobiDB-lite"/>
    </source>
</evidence>
<name>A0A8T0YPY1_9STRA</name>
<comment type="caution">
    <text evidence="2">The sequence shown here is derived from an EMBL/GenBank/DDBJ whole genome shotgun (WGS) entry which is preliminary data.</text>
</comment>